<gene>
    <name evidence="2" type="ORF">ACFQPS_02550</name>
</gene>
<evidence type="ECO:0000313" key="2">
    <source>
        <dbReference type="EMBL" id="MFC7332029.1"/>
    </source>
</evidence>
<dbReference type="Gene3D" id="3.30.540.10">
    <property type="entry name" value="Fructose-1,6-Bisphosphatase, subunit A, domain 1"/>
    <property type="match status" value="1"/>
</dbReference>
<keyword evidence="3" id="KW-1185">Reference proteome</keyword>
<proteinExistence type="inferred from homology"/>
<dbReference type="SUPFAM" id="SSF56655">
    <property type="entry name" value="Carbohydrate phosphatase"/>
    <property type="match status" value="1"/>
</dbReference>
<comment type="caution">
    <text evidence="2">The sequence shown here is derived from an EMBL/GenBank/DDBJ whole genome shotgun (WGS) entry which is preliminary data.</text>
</comment>
<sequence length="266" mass="28756">MVPDIARVADIVREVAASEIMPRFRHLEDRDVREKGPGDLVTIADVAAERQLSARLTELLPGSVAIGEEAATADERVLERIQGDDPVWIIDPVDGTANFVAGRPVFAVMVALARGGETLAGWIHDPCGGSMAVATRGGGAWLDGARLRVAPPVPLETMTGAVGTRYFERRVREHLESRMPRLAGTFTLQCAGHEYLRLLRGVSHFSLYRRIMPWDHAAGALMHAEAGGYAAKLDGIGYTPMELAGGLLLAPDRASWNALRTLLFGD</sequence>
<evidence type="ECO:0000256" key="1">
    <source>
        <dbReference type="ARBA" id="ARBA00009759"/>
    </source>
</evidence>
<dbReference type="Pfam" id="PF00459">
    <property type="entry name" value="Inositol_P"/>
    <property type="match status" value="1"/>
</dbReference>
<dbReference type="PANTHER" id="PTHR20854">
    <property type="entry name" value="INOSITOL MONOPHOSPHATASE"/>
    <property type="match status" value="1"/>
</dbReference>
<dbReference type="EMBL" id="JBHTCM010000004">
    <property type="protein sequence ID" value="MFC7332029.1"/>
    <property type="molecule type" value="Genomic_DNA"/>
</dbReference>
<dbReference type="PANTHER" id="PTHR20854:SF4">
    <property type="entry name" value="INOSITOL-1-MONOPHOSPHATASE-RELATED"/>
    <property type="match status" value="1"/>
</dbReference>
<dbReference type="Proteomes" id="UP001596456">
    <property type="component" value="Unassembled WGS sequence"/>
</dbReference>
<protein>
    <submittedName>
        <fullName evidence="2">Inositol monophosphatase family protein</fullName>
    </submittedName>
</protein>
<name>A0ABW2KSP9_9PROT</name>
<dbReference type="Gene3D" id="3.40.190.80">
    <property type="match status" value="1"/>
</dbReference>
<dbReference type="RefSeq" id="WP_377356177.1">
    <property type="nucleotide sequence ID" value="NZ_JBHTCM010000004.1"/>
</dbReference>
<accession>A0ABW2KSP9</accession>
<organism evidence="2 3">
    <name type="scientific">Rhodocista pekingensis</name>
    <dbReference type="NCBI Taxonomy" id="201185"/>
    <lineage>
        <taxon>Bacteria</taxon>
        <taxon>Pseudomonadati</taxon>
        <taxon>Pseudomonadota</taxon>
        <taxon>Alphaproteobacteria</taxon>
        <taxon>Rhodospirillales</taxon>
        <taxon>Azospirillaceae</taxon>
        <taxon>Rhodocista</taxon>
    </lineage>
</organism>
<dbReference type="PRINTS" id="PR00377">
    <property type="entry name" value="IMPHPHTASES"/>
</dbReference>
<reference evidence="3" key="1">
    <citation type="journal article" date="2019" name="Int. J. Syst. Evol. Microbiol.">
        <title>The Global Catalogue of Microorganisms (GCM) 10K type strain sequencing project: providing services to taxonomists for standard genome sequencing and annotation.</title>
        <authorList>
            <consortium name="The Broad Institute Genomics Platform"/>
            <consortium name="The Broad Institute Genome Sequencing Center for Infectious Disease"/>
            <person name="Wu L."/>
            <person name="Ma J."/>
        </authorList>
    </citation>
    <scope>NUCLEOTIDE SEQUENCE [LARGE SCALE GENOMIC DNA]</scope>
    <source>
        <strain evidence="3">CGMCC 1.16275</strain>
    </source>
</reference>
<dbReference type="InterPro" id="IPR000760">
    <property type="entry name" value="Inositol_monophosphatase-like"/>
</dbReference>
<evidence type="ECO:0000313" key="3">
    <source>
        <dbReference type="Proteomes" id="UP001596456"/>
    </source>
</evidence>
<comment type="similarity">
    <text evidence="1">Belongs to the inositol monophosphatase superfamily.</text>
</comment>